<dbReference type="InterPro" id="IPR050982">
    <property type="entry name" value="Auxin_biosynth/cation_transpt"/>
</dbReference>
<dbReference type="SUPFAM" id="SSF51905">
    <property type="entry name" value="FAD/NAD(P)-binding domain"/>
    <property type="match status" value="2"/>
</dbReference>
<dbReference type="AlphaFoldDB" id="A0A9X2IYK0"/>
<dbReference type="PRINTS" id="PR00469">
    <property type="entry name" value="PNDRDTASEII"/>
</dbReference>
<organism evidence="2 3">
    <name type="scientific">Nocardia pulmonis</name>
    <dbReference type="NCBI Taxonomy" id="2951408"/>
    <lineage>
        <taxon>Bacteria</taxon>
        <taxon>Bacillati</taxon>
        <taxon>Actinomycetota</taxon>
        <taxon>Actinomycetes</taxon>
        <taxon>Mycobacteriales</taxon>
        <taxon>Nocardiaceae</taxon>
        <taxon>Nocardia</taxon>
    </lineage>
</organism>
<dbReference type="InterPro" id="IPR036188">
    <property type="entry name" value="FAD/NAD-bd_sf"/>
</dbReference>
<dbReference type="PANTHER" id="PTHR43539:SF78">
    <property type="entry name" value="FLAVIN-CONTAINING MONOOXYGENASE"/>
    <property type="match status" value="1"/>
</dbReference>
<keyword evidence="3" id="KW-1185">Reference proteome</keyword>
<dbReference type="RefSeq" id="WP_251915912.1">
    <property type="nucleotide sequence ID" value="NZ_JAMRXG010000013.1"/>
</dbReference>
<accession>A0A9X2IYK0</accession>
<comment type="caution">
    <text evidence="2">The sequence shown here is derived from an EMBL/GenBank/DDBJ whole genome shotgun (WGS) entry which is preliminary data.</text>
</comment>
<dbReference type="PRINTS" id="PR00368">
    <property type="entry name" value="FADPNR"/>
</dbReference>
<evidence type="ECO:0000256" key="1">
    <source>
        <dbReference type="ARBA" id="ARBA00023002"/>
    </source>
</evidence>
<dbReference type="Proteomes" id="UP001139157">
    <property type="component" value="Unassembled WGS sequence"/>
</dbReference>
<protein>
    <submittedName>
        <fullName evidence="2">NAD(P)/FAD-dependent oxidoreductase</fullName>
    </submittedName>
</protein>
<dbReference type="Pfam" id="PF13738">
    <property type="entry name" value="Pyr_redox_3"/>
    <property type="match status" value="1"/>
</dbReference>
<evidence type="ECO:0000313" key="2">
    <source>
        <dbReference type="EMBL" id="MCM6777127.1"/>
    </source>
</evidence>
<sequence>MTDPQTPVVIGAGPAGLAAAWTLTEAGVRPLILERSDRPFHTWHGYYPSLRMNSWRPLSSLPGMRLPAAYGPWPGRADFLDYAGRYVRALDPDVRYGTVAERIDRTGDHWTVRTSSGAIRTAHVVVATGLHQRPHLPNWPGRETYTRQLTHARDYRGPRPYRDRDVLVVGCGPSGIDIAVELARSGAARVRMAIRNPPLLFRLSPLTSLLSQAAKHWPLPEPLVDRASLLLHRLQWGDLTALGFAPPRHGIATALARTGHTAGTIDRGLVSAVSGGAIGIVSAVTAFARDMVVLADGTTIRPDAVIAATGQRPDLVGLVGHLGVLAEVGGRPLTHGGRPLGHAPGLYFLGYRVPSGQLPDLARDARAIARDVTGSGRLAEARRRGARALRRRSHPVADLLGAHH</sequence>
<gene>
    <name evidence="2" type="ORF">NDR86_26925</name>
</gene>
<dbReference type="GO" id="GO:0005829">
    <property type="term" value="C:cytosol"/>
    <property type="evidence" value="ECO:0007669"/>
    <property type="project" value="TreeGrafter"/>
</dbReference>
<evidence type="ECO:0000313" key="3">
    <source>
        <dbReference type="Proteomes" id="UP001139157"/>
    </source>
</evidence>
<reference evidence="2" key="1">
    <citation type="submission" date="2022-06" db="EMBL/GenBank/DDBJ databases">
        <title>Novel species in genus nocardia.</title>
        <authorList>
            <person name="Li F."/>
        </authorList>
    </citation>
    <scope>NUCLEOTIDE SEQUENCE</scope>
    <source>
        <strain evidence="2">CDC141</strain>
    </source>
</reference>
<name>A0A9X2IYK0_9NOCA</name>
<proteinExistence type="predicted"/>
<keyword evidence="1" id="KW-0560">Oxidoreductase</keyword>
<dbReference type="GO" id="GO:0004497">
    <property type="term" value="F:monooxygenase activity"/>
    <property type="evidence" value="ECO:0007669"/>
    <property type="project" value="TreeGrafter"/>
</dbReference>
<dbReference type="GO" id="GO:0050660">
    <property type="term" value="F:flavin adenine dinucleotide binding"/>
    <property type="evidence" value="ECO:0007669"/>
    <property type="project" value="TreeGrafter"/>
</dbReference>
<dbReference type="EMBL" id="JAMRXG010000013">
    <property type="protein sequence ID" value="MCM6777127.1"/>
    <property type="molecule type" value="Genomic_DNA"/>
</dbReference>
<dbReference type="PANTHER" id="PTHR43539">
    <property type="entry name" value="FLAVIN-BINDING MONOOXYGENASE-LIKE PROTEIN (AFU_ORTHOLOGUE AFUA_4G09220)"/>
    <property type="match status" value="1"/>
</dbReference>
<dbReference type="Gene3D" id="3.50.50.60">
    <property type="entry name" value="FAD/NAD(P)-binding domain"/>
    <property type="match status" value="1"/>
</dbReference>